<dbReference type="AlphaFoldDB" id="A0AAW3YRY1"/>
<dbReference type="Proteomes" id="UP001193920">
    <property type="component" value="Unassembled WGS sequence"/>
</dbReference>
<protein>
    <submittedName>
        <fullName evidence="2">Uncharacterized protein</fullName>
    </submittedName>
</protein>
<keyword evidence="1" id="KW-0472">Membrane</keyword>
<reference evidence="2" key="1">
    <citation type="submission" date="2020-09" db="EMBL/GenBank/DDBJ databases">
        <authorList>
            <person name="Palma L."/>
            <person name="Caballero P."/>
            <person name="Berry C."/>
            <person name="Del Valle E."/>
        </authorList>
    </citation>
    <scope>NUCLEOTIDE SEQUENCE</scope>
    <source>
        <strain evidence="2">M</strain>
    </source>
</reference>
<organism evidence="2">
    <name type="scientific">Xenorhabdus szentirmaii</name>
    <dbReference type="NCBI Taxonomy" id="290112"/>
    <lineage>
        <taxon>Bacteria</taxon>
        <taxon>Pseudomonadati</taxon>
        <taxon>Pseudomonadota</taxon>
        <taxon>Gammaproteobacteria</taxon>
        <taxon>Enterobacterales</taxon>
        <taxon>Morganellaceae</taxon>
        <taxon>Xenorhabdus</taxon>
    </lineage>
</organism>
<gene>
    <name evidence="2" type="ORF">ID854_01135</name>
</gene>
<proteinExistence type="predicted"/>
<dbReference type="RefSeq" id="WP_323868227.1">
    <property type="nucleotide sequence ID" value="NZ_JACXBF010000042.1"/>
</dbReference>
<reference evidence="2" key="2">
    <citation type="journal article" date="2024" name="Toxins">
        <title>Genome Sequence Analysis of Native Xenorhabdus Strains Isolated from Entomopathogenic Nematodes in Argentina.</title>
        <authorList>
            <person name="Palma L."/>
            <person name="Frizzo L."/>
            <person name="Kaiser S."/>
            <person name="Berry C."/>
            <person name="Caballero P."/>
            <person name="Bode H.B."/>
            <person name="Del Valle E.E."/>
        </authorList>
    </citation>
    <scope>NUCLEOTIDE SEQUENCE</scope>
    <source>
        <strain evidence="2">M</strain>
    </source>
</reference>
<dbReference type="EMBL" id="JACXBF010000042">
    <property type="protein sequence ID" value="MBD2799098.1"/>
    <property type="molecule type" value="Genomic_DNA"/>
</dbReference>
<name>A0AAW3YRY1_9GAMM</name>
<feature type="transmembrane region" description="Helical" evidence="1">
    <location>
        <begin position="36"/>
        <end position="55"/>
    </location>
</feature>
<evidence type="ECO:0000256" key="1">
    <source>
        <dbReference type="SAM" id="Phobius"/>
    </source>
</evidence>
<accession>A0AAW3YRY1</accession>
<comment type="caution">
    <text evidence="2">The sequence shown here is derived from an EMBL/GenBank/DDBJ whole genome shotgun (WGS) entry which is preliminary data.</text>
</comment>
<evidence type="ECO:0000313" key="2">
    <source>
        <dbReference type="EMBL" id="MBD2799098.1"/>
    </source>
</evidence>
<feature type="transmembrane region" description="Helical" evidence="1">
    <location>
        <begin position="61"/>
        <end position="82"/>
    </location>
</feature>
<keyword evidence="1" id="KW-1133">Transmembrane helix</keyword>
<sequence>MPLFNIILINVLLPAIFLDNIFSLGKKNRKGKKMDWNHVVFSGVFGGIVGGLLWSMQKKGWLSKTASIAIFIIFMIGGNLFSAKILQDNGRRVIDGIDSMIAKEDKFVIEGTNFALKNDDKTVLIMLKENAPKVYEEIKQQIITLEKEGKSYFEIYSYFINRYSALIDERIVFAPDENVIAHAKVLIKQMEFLHKKDAGLCLNFVMPEVEGEIAEIIKIAGSFPKALQIERLNTDIAMIIASYGDKQPQVSSEDSELASQDIETIMEVMVHQYGEDLTLLMSPQHAKANKEKSCEMLIEMNKKFIGLPTERAARSYRQIMRELQM</sequence>
<feature type="transmembrane region" description="Helical" evidence="1">
    <location>
        <begin position="6"/>
        <end position="24"/>
    </location>
</feature>
<keyword evidence="1" id="KW-0812">Transmembrane</keyword>